<name>A0A134AA52_9FUSO</name>
<feature type="domain" description="Cytidyltransferase-like" evidence="8">
    <location>
        <begin position="38"/>
        <end position="163"/>
    </location>
</feature>
<comment type="caution">
    <text evidence="9">The sequence shown here is derived from an EMBL/GenBank/DDBJ whole genome shotgun (WGS) entry which is preliminary data.</text>
</comment>
<evidence type="ECO:0000256" key="1">
    <source>
        <dbReference type="ARBA" id="ARBA00012519"/>
    </source>
</evidence>
<evidence type="ECO:0000256" key="2">
    <source>
        <dbReference type="ARBA" id="ARBA00022679"/>
    </source>
</evidence>
<evidence type="ECO:0000256" key="3">
    <source>
        <dbReference type="ARBA" id="ARBA00022695"/>
    </source>
</evidence>
<dbReference type="GO" id="GO:0016779">
    <property type="term" value="F:nucleotidyltransferase activity"/>
    <property type="evidence" value="ECO:0007669"/>
    <property type="project" value="UniProtKB-KW"/>
</dbReference>
<keyword evidence="4" id="KW-0547">Nucleotide-binding</keyword>
<dbReference type="InterPro" id="IPR050385">
    <property type="entry name" value="Archaeal_FAD_synthase"/>
</dbReference>
<dbReference type="NCBIfam" id="TIGR02199">
    <property type="entry name" value="rfaE_dom_II"/>
    <property type="match status" value="1"/>
</dbReference>
<dbReference type="PANTHER" id="PTHR43793">
    <property type="entry name" value="FAD SYNTHASE"/>
    <property type="match status" value="1"/>
</dbReference>
<dbReference type="InterPro" id="IPR014729">
    <property type="entry name" value="Rossmann-like_a/b/a_fold"/>
</dbReference>
<dbReference type="SUPFAM" id="SSF52374">
    <property type="entry name" value="Nucleotidylyl transferase"/>
    <property type="match status" value="1"/>
</dbReference>
<evidence type="ECO:0000256" key="7">
    <source>
        <dbReference type="ARBA" id="ARBA00047428"/>
    </source>
</evidence>
<evidence type="ECO:0000256" key="5">
    <source>
        <dbReference type="ARBA" id="ARBA00022840"/>
    </source>
</evidence>
<dbReference type="PANTHER" id="PTHR43793:SF2">
    <property type="entry name" value="BIFUNCTIONAL PROTEIN HLDE"/>
    <property type="match status" value="1"/>
</dbReference>
<dbReference type="EMBL" id="LSDD01000102">
    <property type="protein sequence ID" value="KXB64380.1"/>
    <property type="molecule type" value="Genomic_DNA"/>
</dbReference>
<dbReference type="Gene3D" id="3.40.50.620">
    <property type="entry name" value="HUPs"/>
    <property type="match status" value="1"/>
</dbReference>
<protein>
    <recommendedName>
        <fullName evidence="1">D-glycero-beta-D-manno-heptose 1-phosphate adenylyltransferase</fullName>
        <ecNumber evidence="1">2.7.7.70</ecNumber>
    </recommendedName>
</protein>
<sequence>MNILERKLEKSFKDNLLTTDEMRNEIVRLQKAGKKVVFTNGVFDILHIGHLTYLEEARNLGDILVVGVNSDASVKVNKGDKRPINSETNRAFVLLGTKFVDYTVIFNEKTPEKLLDILKPDIHVKGGDYKKEDLPETKVVEKNGGEVKILSFVDNISTTEIINKIIEVYK</sequence>
<keyword evidence="10" id="KW-1185">Reference proteome</keyword>
<dbReference type="InterPro" id="IPR011914">
    <property type="entry name" value="RfaE_dom_II"/>
</dbReference>
<reference evidence="10" key="1">
    <citation type="submission" date="2016-01" db="EMBL/GenBank/DDBJ databases">
        <authorList>
            <person name="Mitreva M."/>
            <person name="Pepin K.H."/>
            <person name="Mihindukulasuriya K.A."/>
            <person name="Fulton R."/>
            <person name="Fronick C."/>
            <person name="O'Laughlin M."/>
            <person name="Miner T."/>
            <person name="Herter B."/>
            <person name="Rosa B.A."/>
            <person name="Cordes M."/>
            <person name="Tomlinson C."/>
            <person name="Wollam A."/>
            <person name="Palsikar V.B."/>
            <person name="Mardis E.R."/>
            <person name="Wilson R.K."/>
        </authorList>
    </citation>
    <scope>NUCLEOTIDE SEQUENCE [LARGE SCALE GENOMIC DNA]</scope>
    <source>
        <strain evidence="10">KA00185</strain>
    </source>
</reference>
<comment type="catalytic activity">
    <reaction evidence="7">
        <text>D-glycero-beta-D-manno-heptose 1-phosphate + ATP + H(+) = ADP-D-glycero-beta-D-manno-heptose + diphosphate</text>
        <dbReference type="Rhea" id="RHEA:27465"/>
        <dbReference type="ChEBI" id="CHEBI:15378"/>
        <dbReference type="ChEBI" id="CHEBI:30616"/>
        <dbReference type="ChEBI" id="CHEBI:33019"/>
        <dbReference type="ChEBI" id="CHEBI:59967"/>
        <dbReference type="ChEBI" id="CHEBI:61593"/>
        <dbReference type="EC" id="2.7.7.70"/>
    </reaction>
</comment>
<dbReference type="Proteomes" id="UP000070483">
    <property type="component" value="Unassembled WGS sequence"/>
</dbReference>
<evidence type="ECO:0000313" key="10">
    <source>
        <dbReference type="Proteomes" id="UP000070483"/>
    </source>
</evidence>
<dbReference type="GO" id="GO:0016773">
    <property type="term" value="F:phosphotransferase activity, alcohol group as acceptor"/>
    <property type="evidence" value="ECO:0007669"/>
    <property type="project" value="InterPro"/>
</dbReference>
<keyword evidence="2" id="KW-0808">Transferase</keyword>
<proteinExistence type="predicted"/>
<dbReference type="STRING" id="157687.HMPREF3180_01451"/>
<dbReference type="Pfam" id="PF01467">
    <property type="entry name" value="CTP_transf_like"/>
    <property type="match status" value="1"/>
</dbReference>
<keyword evidence="3" id="KW-0548">Nucleotidyltransferase</keyword>
<dbReference type="AlphaFoldDB" id="A0A134AA52"/>
<keyword evidence="6" id="KW-0119">Carbohydrate metabolism</keyword>
<accession>A0A134AA52</accession>
<gene>
    <name evidence="9" type="ORF">HMPREF3180_01451</name>
</gene>
<evidence type="ECO:0000256" key="6">
    <source>
        <dbReference type="ARBA" id="ARBA00023277"/>
    </source>
</evidence>
<dbReference type="GO" id="GO:0005975">
    <property type="term" value="P:carbohydrate metabolic process"/>
    <property type="evidence" value="ECO:0007669"/>
    <property type="project" value="InterPro"/>
</dbReference>
<dbReference type="GO" id="GO:0005524">
    <property type="term" value="F:ATP binding"/>
    <property type="evidence" value="ECO:0007669"/>
    <property type="project" value="UniProtKB-KW"/>
</dbReference>
<dbReference type="InterPro" id="IPR004821">
    <property type="entry name" value="Cyt_trans-like"/>
</dbReference>
<dbReference type="NCBIfam" id="TIGR00125">
    <property type="entry name" value="cyt_tran_rel"/>
    <property type="match status" value="1"/>
</dbReference>
<dbReference type="PATRIC" id="fig|157687.3.peg.1445"/>
<evidence type="ECO:0000259" key="8">
    <source>
        <dbReference type="Pfam" id="PF01467"/>
    </source>
</evidence>
<dbReference type="EC" id="2.7.7.70" evidence="1"/>
<evidence type="ECO:0000313" key="9">
    <source>
        <dbReference type="EMBL" id="KXB64380.1"/>
    </source>
</evidence>
<organism evidence="9 10">
    <name type="scientific">Leptotrichia wadei</name>
    <dbReference type="NCBI Taxonomy" id="157687"/>
    <lineage>
        <taxon>Bacteria</taxon>
        <taxon>Fusobacteriati</taxon>
        <taxon>Fusobacteriota</taxon>
        <taxon>Fusobacteriia</taxon>
        <taxon>Fusobacteriales</taxon>
        <taxon>Leptotrichiaceae</taxon>
        <taxon>Leptotrichia</taxon>
    </lineage>
</organism>
<evidence type="ECO:0000256" key="4">
    <source>
        <dbReference type="ARBA" id="ARBA00022741"/>
    </source>
</evidence>
<keyword evidence="5" id="KW-0067">ATP-binding</keyword>